<evidence type="ECO:0000313" key="2">
    <source>
        <dbReference type="Proteomes" id="UP000184226"/>
    </source>
</evidence>
<dbReference type="OrthoDB" id="6182044at2"/>
<dbReference type="AlphaFoldDB" id="A0A1M5VKM0"/>
<gene>
    <name evidence="1" type="ORF">SAMN04488135_104416</name>
</gene>
<dbReference type="STRING" id="658167.SAMN04488135_104416"/>
<organism evidence="1 2">
    <name type="scientific">Pollutimonas bauzanensis</name>
    <dbReference type="NCBI Taxonomy" id="658167"/>
    <lineage>
        <taxon>Bacteria</taxon>
        <taxon>Pseudomonadati</taxon>
        <taxon>Pseudomonadota</taxon>
        <taxon>Betaproteobacteria</taxon>
        <taxon>Burkholderiales</taxon>
        <taxon>Alcaligenaceae</taxon>
        <taxon>Pollutimonas</taxon>
    </lineage>
</organism>
<protein>
    <submittedName>
        <fullName evidence="1">Uncharacterized protein</fullName>
    </submittedName>
</protein>
<keyword evidence="2" id="KW-1185">Reference proteome</keyword>
<name>A0A1M5VKM0_9BURK</name>
<sequence>MSTSISSFEDLVSAARQQPEPQRLLFVFTRVELPDDCTPQQRARFEAGAGGALAPLACLDKTPEELGTFSELLDESRRYVQEWTIVFAAALAGKRGCAPTSEEAEAPLNSMVEAIKAGSTGAFIPFDTQGQPVIFDPS</sequence>
<dbReference type="Proteomes" id="UP000184226">
    <property type="component" value="Unassembled WGS sequence"/>
</dbReference>
<evidence type="ECO:0000313" key="1">
    <source>
        <dbReference type="EMBL" id="SHH75594.1"/>
    </source>
</evidence>
<dbReference type="RefSeq" id="WP_073103126.1">
    <property type="nucleotide sequence ID" value="NZ_FQXE01000004.1"/>
</dbReference>
<dbReference type="EMBL" id="FQXE01000004">
    <property type="protein sequence ID" value="SHH75594.1"/>
    <property type="molecule type" value="Genomic_DNA"/>
</dbReference>
<proteinExistence type="predicted"/>
<reference evidence="1 2" key="1">
    <citation type="submission" date="2016-11" db="EMBL/GenBank/DDBJ databases">
        <authorList>
            <person name="Jaros S."/>
            <person name="Januszkiewicz K."/>
            <person name="Wedrychowicz H."/>
        </authorList>
    </citation>
    <scope>NUCLEOTIDE SEQUENCE [LARGE SCALE GENOMIC DNA]</scope>
    <source>
        <strain evidence="1 2">CGMCC 1.10190</strain>
    </source>
</reference>
<accession>A0A1M5VKM0</accession>